<gene>
    <name evidence="3" type="ORF">HPB52_002095</name>
</gene>
<dbReference type="VEuPathDB" id="VectorBase:RSAN_053205"/>
<dbReference type="InterPro" id="IPR049012">
    <property type="entry name" value="Mutator_transp_dom"/>
</dbReference>
<feature type="domain" description="Mutator-like transposase" evidence="2">
    <location>
        <begin position="230"/>
        <end position="314"/>
    </location>
</feature>
<comment type="caution">
    <text evidence="3">The sequence shown here is derived from an EMBL/GenBank/DDBJ whole genome shotgun (WGS) entry which is preliminary data.</text>
</comment>
<evidence type="ECO:0000313" key="4">
    <source>
        <dbReference type="Proteomes" id="UP000821837"/>
    </source>
</evidence>
<dbReference type="AlphaFoldDB" id="A0A9D4T2E5"/>
<evidence type="ECO:0000259" key="2">
    <source>
        <dbReference type="Pfam" id="PF20700"/>
    </source>
</evidence>
<sequence length="468" mass="50938">MPNRARKFRTLHKFGKRRKKCAVHPKESSQPAAATSAEPSGTGDRQTPRCSSPTQRQPSIATTSTSGDTRSECNKSSRLPTKISADLGRRAQRIPRRSDAATQAIATATTVPSESADCGDTSTRRQETTPLLVITTAENAAAADLAAGESVAATATAACSTSSMRDRAARIDATFLTSADRELIERRAQQKAAELSSVSATDRKMSVLASQRGTESSSAPTYTMVDLDMKRMGTALRNLVQKHKGDSSERISGKGRLTGDLITKLTSYYGWALKSHSGNVDEMHKAVWATYYHVTSTDEKSNHSFCPHGPESWCKHNAAMARNEPIPKSKYNLPEAVSNALRPVYERLSDKELLQRCTRGKTQNANEALHSVIWSLSPKDKNASLFAVETAVADAVMRFNLGNKESSSLILRELQLDQTCTGNQRAVEKDYRRAVGSERKHASSAAFQAATKKKHKQKPASDYSAGAF</sequence>
<dbReference type="Proteomes" id="UP000821837">
    <property type="component" value="Unassembled WGS sequence"/>
</dbReference>
<dbReference type="EMBL" id="JABSTV010001248">
    <property type="protein sequence ID" value="KAH7967742.1"/>
    <property type="molecule type" value="Genomic_DNA"/>
</dbReference>
<evidence type="ECO:0000313" key="3">
    <source>
        <dbReference type="EMBL" id="KAH7967742.1"/>
    </source>
</evidence>
<name>A0A9D4T2E5_RHISA</name>
<feature type="region of interest" description="Disordered" evidence="1">
    <location>
        <begin position="434"/>
        <end position="468"/>
    </location>
</feature>
<feature type="compositionally biased region" description="Basic residues" evidence="1">
    <location>
        <begin position="1"/>
        <end position="23"/>
    </location>
</feature>
<feature type="region of interest" description="Disordered" evidence="1">
    <location>
        <begin position="1"/>
        <end position="102"/>
    </location>
</feature>
<evidence type="ECO:0000256" key="1">
    <source>
        <dbReference type="SAM" id="MobiDB-lite"/>
    </source>
</evidence>
<reference evidence="3" key="2">
    <citation type="submission" date="2021-09" db="EMBL/GenBank/DDBJ databases">
        <authorList>
            <person name="Jia N."/>
            <person name="Wang J."/>
            <person name="Shi W."/>
            <person name="Du L."/>
            <person name="Sun Y."/>
            <person name="Zhan W."/>
            <person name="Jiang J."/>
            <person name="Wang Q."/>
            <person name="Zhang B."/>
            <person name="Ji P."/>
            <person name="Sakyi L.B."/>
            <person name="Cui X."/>
            <person name="Yuan T."/>
            <person name="Jiang B."/>
            <person name="Yang W."/>
            <person name="Lam T.T.-Y."/>
            <person name="Chang Q."/>
            <person name="Ding S."/>
            <person name="Wang X."/>
            <person name="Zhu J."/>
            <person name="Ruan X."/>
            <person name="Zhao L."/>
            <person name="Wei J."/>
            <person name="Que T."/>
            <person name="Du C."/>
            <person name="Cheng J."/>
            <person name="Dai P."/>
            <person name="Han X."/>
            <person name="Huang E."/>
            <person name="Gao Y."/>
            <person name="Liu J."/>
            <person name="Shao H."/>
            <person name="Ye R."/>
            <person name="Li L."/>
            <person name="Wei W."/>
            <person name="Wang X."/>
            <person name="Wang C."/>
            <person name="Huo Q."/>
            <person name="Li W."/>
            <person name="Guo W."/>
            <person name="Chen H."/>
            <person name="Chen S."/>
            <person name="Zhou L."/>
            <person name="Zhou L."/>
            <person name="Ni X."/>
            <person name="Tian J."/>
            <person name="Zhou Y."/>
            <person name="Sheng Y."/>
            <person name="Liu T."/>
            <person name="Pan Y."/>
            <person name="Xia L."/>
            <person name="Li J."/>
            <person name="Zhao F."/>
            <person name="Cao W."/>
        </authorList>
    </citation>
    <scope>NUCLEOTIDE SEQUENCE</scope>
    <source>
        <strain evidence="3">Rsan-2018</strain>
        <tissue evidence="3">Larvae</tissue>
    </source>
</reference>
<keyword evidence="4" id="KW-1185">Reference proteome</keyword>
<accession>A0A9D4T2E5</accession>
<proteinExistence type="predicted"/>
<protein>
    <recommendedName>
        <fullName evidence="2">Mutator-like transposase domain-containing protein</fullName>
    </recommendedName>
</protein>
<organism evidence="3 4">
    <name type="scientific">Rhipicephalus sanguineus</name>
    <name type="common">Brown dog tick</name>
    <name type="synonym">Ixodes sanguineus</name>
    <dbReference type="NCBI Taxonomy" id="34632"/>
    <lineage>
        <taxon>Eukaryota</taxon>
        <taxon>Metazoa</taxon>
        <taxon>Ecdysozoa</taxon>
        <taxon>Arthropoda</taxon>
        <taxon>Chelicerata</taxon>
        <taxon>Arachnida</taxon>
        <taxon>Acari</taxon>
        <taxon>Parasitiformes</taxon>
        <taxon>Ixodida</taxon>
        <taxon>Ixodoidea</taxon>
        <taxon>Ixodidae</taxon>
        <taxon>Rhipicephalinae</taxon>
        <taxon>Rhipicephalus</taxon>
        <taxon>Rhipicephalus</taxon>
    </lineage>
</organism>
<reference evidence="3" key="1">
    <citation type="journal article" date="2020" name="Cell">
        <title>Large-Scale Comparative Analyses of Tick Genomes Elucidate Their Genetic Diversity and Vector Capacities.</title>
        <authorList>
            <consortium name="Tick Genome and Microbiome Consortium (TIGMIC)"/>
            <person name="Jia N."/>
            <person name="Wang J."/>
            <person name="Shi W."/>
            <person name="Du L."/>
            <person name="Sun Y."/>
            <person name="Zhan W."/>
            <person name="Jiang J.F."/>
            <person name="Wang Q."/>
            <person name="Zhang B."/>
            <person name="Ji P."/>
            <person name="Bell-Sakyi L."/>
            <person name="Cui X.M."/>
            <person name="Yuan T.T."/>
            <person name="Jiang B.G."/>
            <person name="Yang W.F."/>
            <person name="Lam T.T."/>
            <person name="Chang Q.C."/>
            <person name="Ding S.J."/>
            <person name="Wang X.J."/>
            <person name="Zhu J.G."/>
            <person name="Ruan X.D."/>
            <person name="Zhao L."/>
            <person name="Wei J.T."/>
            <person name="Ye R.Z."/>
            <person name="Que T.C."/>
            <person name="Du C.H."/>
            <person name="Zhou Y.H."/>
            <person name="Cheng J.X."/>
            <person name="Dai P.F."/>
            <person name="Guo W.B."/>
            <person name="Han X.H."/>
            <person name="Huang E.J."/>
            <person name="Li L.F."/>
            <person name="Wei W."/>
            <person name="Gao Y.C."/>
            <person name="Liu J.Z."/>
            <person name="Shao H.Z."/>
            <person name="Wang X."/>
            <person name="Wang C.C."/>
            <person name="Yang T.C."/>
            <person name="Huo Q.B."/>
            <person name="Li W."/>
            <person name="Chen H.Y."/>
            <person name="Chen S.E."/>
            <person name="Zhou L.G."/>
            <person name="Ni X.B."/>
            <person name="Tian J.H."/>
            <person name="Sheng Y."/>
            <person name="Liu T."/>
            <person name="Pan Y.S."/>
            <person name="Xia L.Y."/>
            <person name="Li J."/>
            <person name="Zhao F."/>
            <person name="Cao W.C."/>
        </authorList>
    </citation>
    <scope>NUCLEOTIDE SEQUENCE</scope>
    <source>
        <strain evidence="3">Rsan-2018</strain>
    </source>
</reference>
<dbReference type="Pfam" id="PF20700">
    <property type="entry name" value="Mutator"/>
    <property type="match status" value="1"/>
</dbReference>
<feature type="compositionally biased region" description="Polar residues" evidence="1">
    <location>
        <begin position="28"/>
        <end position="68"/>
    </location>
</feature>